<evidence type="ECO:0000259" key="3">
    <source>
        <dbReference type="PROSITE" id="PS50093"/>
    </source>
</evidence>
<feature type="signal peptide" evidence="2">
    <location>
        <begin position="1"/>
        <end position="23"/>
    </location>
</feature>
<dbReference type="InterPro" id="IPR000601">
    <property type="entry name" value="PKD_dom"/>
</dbReference>
<reference evidence="4 5" key="1">
    <citation type="journal article" date="2016" name="Nat. Commun.">
        <title>Thousands of microbial genomes shed light on interconnected biogeochemical processes in an aquifer system.</title>
        <authorList>
            <person name="Anantharaman K."/>
            <person name="Brown C.T."/>
            <person name="Hug L.A."/>
            <person name="Sharon I."/>
            <person name="Castelle C.J."/>
            <person name="Probst A.J."/>
            <person name="Thomas B.C."/>
            <person name="Singh A."/>
            <person name="Wilkins M.J."/>
            <person name="Karaoz U."/>
            <person name="Brodie E.L."/>
            <person name="Williams K.H."/>
            <person name="Hubbard S.S."/>
            <person name="Banfield J.F."/>
        </authorList>
    </citation>
    <scope>NUCLEOTIDE SEQUENCE [LARGE SCALE GENOMIC DNA]</scope>
</reference>
<dbReference type="InterPro" id="IPR035986">
    <property type="entry name" value="PKD_dom_sf"/>
</dbReference>
<organism evidence="4 5">
    <name type="scientific">Candidatus Taylorbacteria bacterium RIFOXYD2_FULL_36_9</name>
    <dbReference type="NCBI Taxonomy" id="1802338"/>
    <lineage>
        <taxon>Bacteria</taxon>
        <taxon>Candidatus Tayloriibacteriota</taxon>
    </lineage>
</organism>
<gene>
    <name evidence="4" type="ORF">A2541_01810</name>
</gene>
<dbReference type="CDD" id="cd00146">
    <property type="entry name" value="PKD"/>
    <property type="match status" value="1"/>
</dbReference>
<dbReference type="Gene3D" id="2.60.40.10">
    <property type="entry name" value="Immunoglobulins"/>
    <property type="match status" value="1"/>
</dbReference>
<evidence type="ECO:0000313" key="5">
    <source>
        <dbReference type="Proteomes" id="UP000176965"/>
    </source>
</evidence>
<feature type="transmembrane region" description="Helical" evidence="1">
    <location>
        <begin position="280"/>
        <end position="299"/>
    </location>
</feature>
<keyword evidence="1" id="KW-1133">Transmembrane helix</keyword>
<dbReference type="InterPro" id="IPR022409">
    <property type="entry name" value="PKD/Chitinase_dom"/>
</dbReference>
<dbReference type="PROSITE" id="PS50093">
    <property type="entry name" value="PKD"/>
    <property type="match status" value="1"/>
</dbReference>
<dbReference type="SUPFAM" id="SSF49299">
    <property type="entry name" value="PKD domain"/>
    <property type="match status" value="2"/>
</dbReference>
<comment type="caution">
    <text evidence="4">The sequence shown here is derived from an EMBL/GenBank/DDBJ whole genome shotgun (WGS) entry which is preliminary data.</text>
</comment>
<evidence type="ECO:0000313" key="4">
    <source>
        <dbReference type="EMBL" id="OHA46910.1"/>
    </source>
</evidence>
<dbReference type="AlphaFoldDB" id="A0A1G2PEY2"/>
<keyword evidence="1" id="KW-0812">Transmembrane</keyword>
<dbReference type="Proteomes" id="UP000176965">
    <property type="component" value="Unassembled WGS sequence"/>
</dbReference>
<proteinExistence type="predicted"/>
<name>A0A1G2PEY2_9BACT</name>
<feature type="chain" id="PRO_5009583886" description="PKD domain-containing protein" evidence="2">
    <location>
        <begin position="24"/>
        <end position="307"/>
    </location>
</feature>
<protein>
    <recommendedName>
        <fullName evidence="3">PKD domain-containing protein</fullName>
    </recommendedName>
</protein>
<dbReference type="InterPro" id="IPR013783">
    <property type="entry name" value="Ig-like_fold"/>
</dbReference>
<feature type="domain" description="PKD" evidence="3">
    <location>
        <begin position="180"/>
        <end position="239"/>
    </location>
</feature>
<keyword evidence="1" id="KW-0472">Membrane</keyword>
<keyword evidence="2" id="KW-0732">Signal</keyword>
<evidence type="ECO:0000256" key="1">
    <source>
        <dbReference type="SAM" id="Phobius"/>
    </source>
</evidence>
<accession>A0A1G2PEY2</accession>
<dbReference type="EMBL" id="MHSQ01000025">
    <property type="protein sequence ID" value="OHA46910.1"/>
    <property type="molecule type" value="Genomic_DNA"/>
</dbReference>
<sequence>MKKMILIGLVLSVFVFVSLPSTASAIHIGGSWENLFIRWNGEDNDDDSVASVYVPPPVMTENLFVYCNANPKIVDIDEDVTWRAYASGGNGSYTYDWSGMESLDGNSRNVSWSYDHTGTKRATVTVTSQNQVASASCTAKVEDNYNYDYNYNYDHDYNNLSVYCYTNPANPQVDQEMRWFCNVSGGDGDYRYDWSGSEGLNSSSRSPYMVYNTPGSKSATVVVRDGDGNRTTRTFYTNVNSVLGYSQTYQPTYPTYQTPMAGAVYLSQVPYTGIEDNYKLVFFLGILTFFSAWIAYIIVARKSQTEA</sequence>
<evidence type="ECO:0000256" key="2">
    <source>
        <dbReference type="SAM" id="SignalP"/>
    </source>
</evidence>
<dbReference type="SMART" id="SM00089">
    <property type="entry name" value="PKD"/>
    <property type="match status" value="2"/>
</dbReference>